<dbReference type="AlphaFoldDB" id="A0AAV4D5T2"/>
<dbReference type="EMBL" id="BLXT01007498">
    <property type="protein sequence ID" value="GFO39492.1"/>
    <property type="molecule type" value="Genomic_DNA"/>
</dbReference>
<dbReference type="GO" id="GO:0005524">
    <property type="term" value="F:ATP binding"/>
    <property type="evidence" value="ECO:0007669"/>
    <property type="project" value="UniProtKB-KW"/>
</dbReference>
<sequence>MPMETGNLVGESSVEDDELPIGDKNVSRSEGSVKTSVATESVGTTIENEEEKQLSGSEVDSSTEEERASTVTYYEQVNMAEKDIMSFNKGFVKITGMSLNLAIIRALLVKKAILTWRNRVVTLAQLLLPVIFTALGLATDVGRSVAQMIEPPLILNLEPFGQTYIPFTVGLNATPAHQQFADLYKTQFGSSENLEEFQIGKPPYKTFDNYTLRRASQLGLSTFNRKVIIGMSVIDPTGSETSAAVAFYNGHPYHSRGIAVRICNLFKIV</sequence>
<feature type="compositionally biased region" description="Polar residues" evidence="1">
    <location>
        <begin position="28"/>
        <end position="46"/>
    </location>
</feature>
<evidence type="ECO:0000313" key="2">
    <source>
        <dbReference type="EMBL" id="GFO39492.1"/>
    </source>
</evidence>
<proteinExistence type="predicted"/>
<evidence type="ECO:0000313" key="3">
    <source>
        <dbReference type="Proteomes" id="UP000735302"/>
    </source>
</evidence>
<protein>
    <submittedName>
        <fullName evidence="2">ATP-binding cassette, sub-family a (Abc1), member 3b</fullName>
    </submittedName>
</protein>
<name>A0AAV4D5T2_9GAST</name>
<organism evidence="2 3">
    <name type="scientific">Plakobranchus ocellatus</name>
    <dbReference type="NCBI Taxonomy" id="259542"/>
    <lineage>
        <taxon>Eukaryota</taxon>
        <taxon>Metazoa</taxon>
        <taxon>Spiralia</taxon>
        <taxon>Lophotrochozoa</taxon>
        <taxon>Mollusca</taxon>
        <taxon>Gastropoda</taxon>
        <taxon>Heterobranchia</taxon>
        <taxon>Euthyneura</taxon>
        <taxon>Panpulmonata</taxon>
        <taxon>Sacoglossa</taxon>
        <taxon>Placobranchoidea</taxon>
        <taxon>Plakobranchidae</taxon>
        <taxon>Plakobranchus</taxon>
    </lineage>
</organism>
<feature type="region of interest" description="Disordered" evidence="1">
    <location>
        <begin position="1"/>
        <end position="67"/>
    </location>
</feature>
<accession>A0AAV4D5T2</accession>
<keyword evidence="2" id="KW-0547">Nucleotide-binding</keyword>
<keyword evidence="2" id="KW-0067">ATP-binding</keyword>
<gene>
    <name evidence="2" type="ORF">PoB_006599700</name>
</gene>
<evidence type="ECO:0000256" key="1">
    <source>
        <dbReference type="SAM" id="MobiDB-lite"/>
    </source>
</evidence>
<keyword evidence="3" id="KW-1185">Reference proteome</keyword>
<dbReference type="Proteomes" id="UP000735302">
    <property type="component" value="Unassembled WGS sequence"/>
</dbReference>
<comment type="caution">
    <text evidence="2">The sequence shown here is derived from an EMBL/GenBank/DDBJ whole genome shotgun (WGS) entry which is preliminary data.</text>
</comment>
<reference evidence="2 3" key="1">
    <citation type="journal article" date="2021" name="Elife">
        <title>Chloroplast acquisition without the gene transfer in kleptoplastic sea slugs, Plakobranchus ocellatus.</title>
        <authorList>
            <person name="Maeda T."/>
            <person name="Takahashi S."/>
            <person name="Yoshida T."/>
            <person name="Shimamura S."/>
            <person name="Takaki Y."/>
            <person name="Nagai Y."/>
            <person name="Toyoda A."/>
            <person name="Suzuki Y."/>
            <person name="Arimoto A."/>
            <person name="Ishii H."/>
            <person name="Satoh N."/>
            <person name="Nishiyama T."/>
            <person name="Hasebe M."/>
            <person name="Maruyama T."/>
            <person name="Minagawa J."/>
            <person name="Obokata J."/>
            <person name="Shigenobu S."/>
        </authorList>
    </citation>
    <scope>NUCLEOTIDE SEQUENCE [LARGE SCALE GENOMIC DNA]</scope>
</reference>